<sequence length="45" mass="5400">MNFFCTKKEYDTWVAKMQLNEFDIFCLNVEEALRVSEMLFSVTDI</sequence>
<reference evidence="1 2" key="1">
    <citation type="submission" date="2021-06" db="EMBL/GenBank/DDBJ databases">
        <authorList>
            <person name="Sun Q."/>
            <person name="Li D."/>
        </authorList>
    </citation>
    <scope>NUCLEOTIDE SEQUENCE [LARGE SCALE GENOMIC DNA]</scope>
    <source>
        <strain evidence="1 2">MSJ-40</strain>
    </source>
</reference>
<organism evidence="1 2">
    <name type="scientific">Tissierella simiarum</name>
    <dbReference type="NCBI Taxonomy" id="2841534"/>
    <lineage>
        <taxon>Bacteria</taxon>
        <taxon>Bacillati</taxon>
        <taxon>Bacillota</taxon>
        <taxon>Tissierellia</taxon>
        <taxon>Tissierellales</taxon>
        <taxon>Tissierellaceae</taxon>
        <taxon>Tissierella</taxon>
    </lineage>
</organism>
<dbReference type="EMBL" id="JAHLPM010000001">
    <property type="protein sequence ID" value="MBU5436531.1"/>
    <property type="molecule type" value="Genomic_DNA"/>
</dbReference>
<proteinExistence type="predicted"/>
<keyword evidence="1" id="KW-0456">Lyase</keyword>
<evidence type="ECO:0000313" key="1">
    <source>
        <dbReference type="EMBL" id="MBU5436531.1"/>
    </source>
</evidence>
<gene>
    <name evidence="1" type="ORF">KQI42_00845</name>
</gene>
<name>A0ABS6E0U4_9FIRM</name>
<dbReference type="Proteomes" id="UP000749471">
    <property type="component" value="Unassembled WGS sequence"/>
</dbReference>
<keyword evidence="2" id="KW-1185">Reference proteome</keyword>
<accession>A0ABS6E0U4</accession>
<dbReference type="GO" id="GO:0016829">
    <property type="term" value="F:lyase activity"/>
    <property type="evidence" value="ECO:0007669"/>
    <property type="project" value="UniProtKB-KW"/>
</dbReference>
<evidence type="ECO:0000313" key="2">
    <source>
        <dbReference type="Proteomes" id="UP000749471"/>
    </source>
</evidence>
<protein>
    <submittedName>
        <fullName evidence="1">Alkylmercury lyase family protein</fullName>
    </submittedName>
</protein>
<comment type="caution">
    <text evidence="1">The sequence shown here is derived from an EMBL/GenBank/DDBJ whole genome shotgun (WGS) entry which is preliminary data.</text>
</comment>